<evidence type="ECO:0000259" key="4">
    <source>
        <dbReference type="PROSITE" id="PS50102"/>
    </source>
</evidence>
<proteinExistence type="predicted"/>
<organism evidence="5 6">
    <name type="scientific">Eucalyptus globulus</name>
    <name type="common">Tasmanian blue gum</name>
    <dbReference type="NCBI Taxonomy" id="34317"/>
    <lineage>
        <taxon>Eukaryota</taxon>
        <taxon>Viridiplantae</taxon>
        <taxon>Streptophyta</taxon>
        <taxon>Embryophyta</taxon>
        <taxon>Tracheophyta</taxon>
        <taxon>Spermatophyta</taxon>
        <taxon>Magnoliopsida</taxon>
        <taxon>eudicotyledons</taxon>
        <taxon>Gunneridae</taxon>
        <taxon>Pentapetalae</taxon>
        <taxon>rosids</taxon>
        <taxon>malvids</taxon>
        <taxon>Myrtales</taxon>
        <taxon>Myrtaceae</taxon>
        <taxon>Myrtoideae</taxon>
        <taxon>Eucalypteae</taxon>
        <taxon>Eucalyptus</taxon>
    </lineage>
</organism>
<keyword evidence="1 2" id="KW-0694">RNA-binding</keyword>
<sequence>MAFISKVGNILKQTVSKHANFDSSTHCPSMYQAIRCMSSKLFIGGLSYGTDDMSLREAFAGYGEIIEARVIMDRETGRSRGFGFVSFASSDEASNAIQSMDGQDLHGRRIRVNYAVEKSRGGFGGPGFRQGGGEFGNAGNFGAGGYGGGGGYGYGQGGASYNARTGGYGGRSSYGGGSNFDSGNSGDLGVDSRGDSSVSGGADGGDFSPSDNAGAETLEDNPKGDDNEPDNYANTRV</sequence>
<gene>
    <name evidence="5" type="ORF">ACJRO7_035536</name>
</gene>
<accession>A0ABD3J9N9</accession>
<evidence type="ECO:0000256" key="2">
    <source>
        <dbReference type="PROSITE-ProRule" id="PRU00176"/>
    </source>
</evidence>
<evidence type="ECO:0000313" key="6">
    <source>
        <dbReference type="Proteomes" id="UP001634007"/>
    </source>
</evidence>
<dbReference type="Gene3D" id="3.30.70.330">
    <property type="match status" value="1"/>
</dbReference>
<dbReference type="SMART" id="SM00360">
    <property type="entry name" value="RRM"/>
    <property type="match status" value="1"/>
</dbReference>
<dbReference type="Proteomes" id="UP001634007">
    <property type="component" value="Unassembled WGS sequence"/>
</dbReference>
<dbReference type="GO" id="GO:0016070">
    <property type="term" value="P:RNA metabolic process"/>
    <property type="evidence" value="ECO:0007669"/>
    <property type="project" value="UniProtKB-ARBA"/>
</dbReference>
<dbReference type="SUPFAM" id="SSF54928">
    <property type="entry name" value="RNA-binding domain, RBD"/>
    <property type="match status" value="1"/>
</dbReference>
<dbReference type="InterPro" id="IPR012677">
    <property type="entry name" value="Nucleotide-bd_a/b_plait_sf"/>
</dbReference>
<dbReference type="PANTHER" id="PTHR48027">
    <property type="entry name" value="HETEROGENEOUS NUCLEAR RIBONUCLEOPROTEIN 87F-RELATED"/>
    <property type="match status" value="1"/>
</dbReference>
<evidence type="ECO:0000256" key="1">
    <source>
        <dbReference type="ARBA" id="ARBA00022884"/>
    </source>
</evidence>
<dbReference type="InterPro" id="IPR035979">
    <property type="entry name" value="RBD_domain_sf"/>
</dbReference>
<evidence type="ECO:0000313" key="5">
    <source>
        <dbReference type="EMBL" id="KAL3723363.1"/>
    </source>
</evidence>
<keyword evidence="6" id="KW-1185">Reference proteome</keyword>
<dbReference type="Pfam" id="PF00076">
    <property type="entry name" value="RRM_1"/>
    <property type="match status" value="1"/>
</dbReference>
<dbReference type="GO" id="GO:0003723">
    <property type="term" value="F:RNA binding"/>
    <property type="evidence" value="ECO:0007669"/>
    <property type="project" value="UniProtKB-UniRule"/>
</dbReference>
<comment type="caution">
    <text evidence="5">The sequence shown here is derived from an EMBL/GenBank/DDBJ whole genome shotgun (WGS) entry which is preliminary data.</text>
</comment>
<dbReference type="AlphaFoldDB" id="A0ABD3J9N9"/>
<dbReference type="PROSITE" id="PS50102">
    <property type="entry name" value="RRM"/>
    <property type="match status" value="1"/>
</dbReference>
<protein>
    <recommendedName>
        <fullName evidence="4">RRM domain-containing protein</fullName>
    </recommendedName>
</protein>
<name>A0ABD3J9N9_EUCGL</name>
<dbReference type="InterPro" id="IPR052462">
    <property type="entry name" value="SLIRP/GR-RBP-like"/>
</dbReference>
<dbReference type="CDD" id="cd21608">
    <property type="entry name" value="RRM2_NsCP33_like"/>
    <property type="match status" value="1"/>
</dbReference>
<feature type="compositionally biased region" description="Low complexity" evidence="3">
    <location>
        <begin position="179"/>
        <end position="200"/>
    </location>
</feature>
<reference evidence="5 6" key="1">
    <citation type="submission" date="2024-11" db="EMBL/GenBank/DDBJ databases">
        <title>Chromosome-level genome assembly of Eucalyptus globulus Labill. provides insights into its genome evolution.</title>
        <authorList>
            <person name="Li X."/>
        </authorList>
    </citation>
    <scope>NUCLEOTIDE SEQUENCE [LARGE SCALE GENOMIC DNA]</scope>
    <source>
        <strain evidence="5">CL2024</strain>
        <tissue evidence="5">Fresh tender leaves</tissue>
    </source>
</reference>
<dbReference type="EMBL" id="JBJKBG010000009">
    <property type="protein sequence ID" value="KAL3723363.1"/>
    <property type="molecule type" value="Genomic_DNA"/>
</dbReference>
<feature type="domain" description="RRM" evidence="4">
    <location>
        <begin position="39"/>
        <end position="117"/>
    </location>
</feature>
<dbReference type="InterPro" id="IPR048289">
    <property type="entry name" value="RRM2_NsCP33-like"/>
</dbReference>
<feature type="region of interest" description="Disordered" evidence="3">
    <location>
        <begin position="179"/>
        <end position="237"/>
    </location>
</feature>
<evidence type="ECO:0000256" key="3">
    <source>
        <dbReference type="SAM" id="MobiDB-lite"/>
    </source>
</evidence>
<dbReference type="InterPro" id="IPR000504">
    <property type="entry name" value="RRM_dom"/>
</dbReference>